<evidence type="ECO:0000313" key="2">
    <source>
        <dbReference type="Proteomes" id="UP000432350"/>
    </source>
</evidence>
<dbReference type="EMBL" id="CABWMV010000024">
    <property type="protein sequence ID" value="VXD00570.1"/>
    <property type="molecule type" value="Genomic_DNA"/>
</dbReference>
<protein>
    <submittedName>
        <fullName evidence="1">Uncharacterized protein</fullName>
    </submittedName>
</protein>
<dbReference type="AlphaFoldDB" id="A0A654D4N0"/>
<proteinExistence type="predicted"/>
<organism evidence="1 2">
    <name type="scientific">Sphingobacterium multivorum</name>
    <dbReference type="NCBI Taxonomy" id="28454"/>
    <lineage>
        <taxon>Bacteria</taxon>
        <taxon>Pseudomonadati</taxon>
        <taxon>Bacteroidota</taxon>
        <taxon>Sphingobacteriia</taxon>
        <taxon>Sphingobacteriales</taxon>
        <taxon>Sphingobacteriaceae</taxon>
        <taxon>Sphingobacterium</taxon>
    </lineage>
</organism>
<evidence type="ECO:0000313" key="1">
    <source>
        <dbReference type="EMBL" id="VXD00570.1"/>
    </source>
</evidence>
<reference evidence="1 2" key="1">
    <citation type="submission" date="2019-10" db="EMBL/GenBank/DDBJ databases">
        <authorList>
            <person name="Karimi E."/>
        </authorList>
    </citation>
    <scope>NUCLEOTIDE SEQUENCE [LARGE SCALE GENOMIC DNA]</scope>
    <source>
        <strain evidence="1">Sphingobacterium sp. 8BC</strain>
    </source>
</reference>
<accession>A0A654D4N0</accession>
<sequence length="63" mass="7350">MIRKKLRRKKIREDILTVLHVHWNLKCGKIAIKGCYLKAIKNSEATEVASLQTCSFILRVLNR</sequence>
<gene>
    <name evidence="1" type="ORF">SPHINGO8BC_51607</name>
</gene>
<dbReference type="Proteomes" id="UP000432350">
    <property type="component" value="Unassembled WGS sequence"/>
</dbReference>
<name>A0A654D4N0_SPHMU</name>